<dbReference type="Gene3D" id="1.20.1250.20">
    <property type="entry name" value="MFS general substrate transporter like domains"/>
    <property type="match status" value="1"/>
</dbReference>
<accession>A0ABP0EHP2</accession>
<proteinExistence type="predicted"/>
<feature type="transmembrane region" description="Helical" evidence="6">
    <location>
        <begin position="90"/>
        <end position="109"/>
    </location>
</feature>
<evidence type="ECO:0000256" key="5">
    <source>
        <dbReference type="ARBA" id="ARBA00023136"/>
    </source>
</evidence>
<reference evidence="8 9" key="1">
    <citation type="submission" date="2024-01" db="EMBL/GenBank/DDBJ databases">
        <authorList>
            <consortium name="Genoscope - CEA"/>
            <person name="William W."/>
        </authorList>
    </citation>
    <scope>NUCLEOTIDE SEQUENCE [LARGE SCALE GENOMIC DNA]</scope>
    <source>
        <strain evidence="8 9">29B2s-10</strain>
    </source>
</reference>
<feature type="transmembrane region" description="Helical" evidence="6">
    <location>
        <begin position="376"/>
        <end position="399"/>
    </location>
</feature>
<organism evidence="8 9">
    <name type="scientific">[Candida] anglica</name>
    <dbReference type="NCBI Taxonomy" id="148631"/>
    <lineage>
        <taxon>Eukaryota</taxon>
        <taxon>Fungi</taxon>
        <taxon>Dikarya</taxon>
        <taxon>Ascomycota</taxon>
        <taxon>Saccharomycotina</taxon>
        <taxon>Pichiomycetes</taxon>
        <taxon>Debaryomycetaceae</taxon>
        <taxon>Kurtzmaniella</taxon>
    </lineage>
</organism>
<evidence type="ECO:0000313" key="8">
    <source>
        <dbReference type="EMBL" id="CAK7914138.1"/>
    </source>
</evidence>
<evidence type="ECO:0000313" key="9">
    <source>
        <dbReference type="Proteomes" id="UP001497600"/>
    </source>
</evidence>
<feature type="transmembrane region" description="Helical" evidence="6">
    <location>
        <begin position="322"/>
        <end position="345"/>
    </location>
</feature>
<evidence type="ECO:0000256" key="2">
    <source>
        <dbReference type="ARBA" id="ARBA00022448"/>
    </source>
</evidence>
<dbReference type="Proteomes" id="UP001497600">
    <property type="component" value="Chromosome F"/>
</dbReference>
<keyword evidence="3 6" id="KW-0812">Transmembrane</keyword>
<feature type="transmembrane region" description="Helical" evidence="6">
    <location>
        <begin position="186"/>
        <end position="205"/>
    </location>
</feature>
<protein>
    <submittedName>
        <fullName evidence="8">Allantoate permease</fullName>
    </submittedName>
</protein>
<dbReference type="PANTHER" id="PTHR43791">
    <property type="entry name" value="PERMEASE-RELATED"/>
    <property type="match status" value="1"/>
</dbReference>
<evidence type="ECO:0000259" key="7">
    <source>
        <dbReference type="PROSITE" id="PS50850"/>
    </source>
</evidence>
<feature type="transmembrane region" description="Helical" evidence="6">
    <location>
        <begin position="153"/>
        <end position="174"/>
    </location>
</feature>
<evidence type="ECO:0000256" key="6">
    <source>
        <dbReference type="SAM" id="Phobius"/>
    </source>
</evidence>
<dbReference type="PROSITE" id="PS50850">
    <property type="entry name" value="MFS"/>
    <property type="match status" value="1"/>
</dbReference>
<dbReference type="InterPro" id="IPR011701">
    <property type="entry name" value="MFS"/>
</dbReference>
<feature type="domain" description="Major facilitator superfamily (MFS) profile" evidence="7">
    <location>
        <begin position="57"/>
        <end position="469"/>
    </location>
</feature>
<evidence type="ECO:0000256" key="1">
    <source>
        <dbReference type="ARBA" id="ARBA00004141"/>
    </source>
</evidence>
<feature type="transmembrane region" description="Helical" evidence="6">
    <location>
        <begin position="279"/>
        <end position="302"/>
    </location>
</feature>
<dbReference type="Pfam" id="PF07690">
    <property type="entry name" value="MFS_1"/>
    <property type="match status" value="1"/>
</dbReference>
<feature type="transmembrane region" description="Helical" evidence="6">
    <location>
        <begin position="121"/>
        <end position="141"/>
    </location>
</feature>
<feature type="transmembrane region" description="Helical" evidence="6">
    <location>
        <begin position="411"/>
        <end position="434"/>
    </location>
</feature>
<dbReference type="InterPro" id="IPR036259">
    <property type="entry name" value="MFS_trans_sf"/>
</dbReference>
<dbReference type="SUPFAM" id="SSF103473">
    <property type="entry name" value="MFS general substrate transporter"/>
    <property type="match status" value="1"/>
</dbReference>
<dbReference type="EMBL" id="OZ004258">
    <property type="protein sequence ID" value="CAK7914138.1"/>
    <property type="molecule type" value="Genomic_DNA"/>
</dbReference>
<keyword evidence="4 6" id="KW-1133">Transmembrane helix</keyword>
<keyword evidence="5 6" id="KW-0472">Membrane</keyword>
<evidence type="ECO:0000256" key="4">
    <source>
        <dbReference type="ARBA" id="ARBA00022989"/>
    </source>
</evidence>
<keyword evidence="2" id="KW-0813">Transport</keyword>
<comment type="subcellular location">
    <subcellularLocation>
        <location evidence="1">Membrane</location>
        <topology evidence="1">Multi-pass membrane protein</topology>
    </subcellularLocation>
</comment>
<feature type="transmembrane region" description="Helical" evidence="6">
    <location>
        <begin position="217"/>
        <end position="237"/>
    </location>
</feature>
<evidence type="ECO:0000256" key="3">
    <source>
        <dbReference type="ARBA" id="ARBA00022692"/>
    </source>
</evidence>
<feature type="transmembrane region" description="Helical" evidence="6">
    <location>
        <begin position="53"/>
        <end position="70"/>
    </location>
</feature>
<feature type="transmembrane region" description="Helical" evidence="6">
    <location>
        <begin position="440"/>
        <end position="463"/>
    </location>
</feature>
<sequence length="506" mass="56736">MSSTEDEKELVHVKSSVRVEGTKNAVGLEFFEQAQDISSEEIELQYKRILRKLDYRILPLLCFTYMLQFLDKLSLNYASAYTLKEDLGLYGQRYSWVAAIFNFGYLTGALPSNYIIQKVPVAKYTGCMLFVWSILLVSHVGAKNYGGILVLRYLLGMLESAISPSCMMICGLFYPKEAQPLRMAAFLSCNGIATMVGALLSYGLGYSKSSVIKEWQLIFMVIGLLNFTWAFVFLWLCPDSPERAKFLTDHEKSIVIEKVSHNNMGIKEKEFKRYQMNEALLDITVWMMALIGLACGVVNGGSSNFSSTLIRGFGFSGLNATALQLPTGAIEFVLVFACGVAAIYLKDTRIIFLVLLCIPGLSGLIGIHIIPLRYKWALVGCTWLQFIIGGPVIFSWMCLNANIAGHSKKTITTGIWFTFYAAGNIIGANIFYAYQAPKYISGMIGLITSYVGIMVLAILYRFLLVWRNKSRDKEQNGYSEETARQAILDGFKDMTDKENRGFRYSL</sequence>
<dbReference type="PANTHER" id="PTHR43791:SF97">
    <property type="entry name" value="ALLANTOATE TRANSPORTER, PUTATIVE (AFU_ORTHOLOGUE AFUA_1G14700)-RELATED"/>
    <property type="match status" value="1"/>
</dbReference>
<keyword evidence="9" id="KW-1185">Reference proteome</keyword>
<feature type="transmembrane region" description="Helical" evidence="6">
    <location>
        <begin position="350"/>
        <end position="370"/>
    </location>
</feature>
<dbReference type="InterPro" id="IPR020846">
    <property type="entry name" value="MFS_dom"/>
</dbReference>
<name>A0ABP0EHP2_9ASCO</name>
<gene>
    <name evidence="8" type="primary">DAL5</name>
    <name evidence="8" type="ORF">CAAN4_F15016</name>
</gene>